<feature type="domain" description="HTH deoR-type" evidence="4">
    <location>
        <begin position="4"/>
        <end position="59"/>
    </location>
</feature>
<dbReference type="PROSITE" id="PS52050">
    <property type="entry name" value="WYL"/>
    <property type="match status" value="1"/>
</dbReference>
<evidence type="ECO:0000313" key="5">
    <source>
        <dbReference type="EMBL" id="GAA2159677.1"/>
    </source>
</evidence>
<keyword evidence="3" id="KW-0804">Transcription</keyword>
<keyword evidence="2" id="KW-0238">DNA-binding</keyword>
<dbReference type="Pfam" id="PF08279">
    <property type="entry name" value="HTH_11"/>
    <property type="match status" value="1"/>
</dbReference>
<dbReference type="PIRSF" id="PIRSF016838">
    <property type="entry name" value="PafC"/>
    <property type="match status" value="1"/>
</dbReference>
<dbReference type="SUPFAM" id="SSF46785">
    <property type="entry name" value="Winged helix' DNA-binding domain"/>
    <property type="match status" value="1"/>
</dbReference>
<dbReference type="InterPro" id="IPR026881">
    <property type="entry name" value="WYL_dom"/>
</dbReference>
<dbReference type="InterPro" id="IPR036388">
    <property type="entry name" value="WH-like_DNA-bd_sf"/>
</dbReference>
<name>A0ABP5M4H9_9ACTN</name>
<dbReference type="InterPro" id="IPR013196">
    <property type="entry name" value="HTH_11"/>
</dbReference>
<dbReference type="Pfam" id="PF13280">
    <property type="entry name" value="WYL"/>
    <property type="match status" value="1"/>
</dbReference>
<organism evidence="5 6">
    <name type="scientific">Actinomadura napierensis</name>
    <dbReference type="NCBI Taxonomy" id="267854"/>
    <lineage>
        <taxon>Bacteria</taxon>
        <taxon>Bacillati</taxon>
        <taxon>Actinomycetota</taxon>
        <taxon>Actinomycetes</taxon>
        <taxon>Streptosporangiales</taxon>
        <taxon>Thermomonosporaceae</taxon>
        <taxon>Actinomadura</taxon>
    </lineage>
</organism>
<dbReference type="PANTHER" id="PTHR34580">
    <property type="match status" value="1"/>
</dbReference>
<dbReference type="Pfam" id="PF25583">
    <property type="entry name" value="WCX"/>
    <property type="match status" value="1"/>
</dbReference>
<keyword evidence="6" id="KW-1185">Reference proteome</keyword>
<gene>
    <name evidence="5" type="ORF">GCM10009727_71790</name>
</gene>
<dbReference type="EMBL" id="BAAAMR010000086">
    <property type="protein sequence ID" value="GAA2159677.1"/>
    <property type="molecule type" value="Genomic_DNA"/>
</dbReference>
<keyword evidence="1" id="KW-0805">Transcription regulation</keyword>
<evidence type="ECO:0000256" key="2">
    <source>
        <dbReference type="ARBA" id="ARBA00023125"/>
    </source>
</evidence>
<protein>
    <submittedName>
        <fullName evidence="5">YafY family protein</fullName>
    </submittedName>
</protein>
<accession>A0ABP5M4H9</accession>
<dbReference type="Gene3D" id="1.10.10.10">
    <property type="entry name" value="Winged helix-like DNA-binding domain superfamily/Winged helix DNA-binding domain"/>
    <property type="match status" value="1"/>
</dbReference>
<sequence>MANTSTRTLRLLSLLQSHRYWPGTELADRLGVSVRTLRRDVDRLRELGYPVEAQRGVDGGYQLAAGAALPPLLIDDEEAVALAVGLQAAAQGPVEGIAEPSVRVLAKIEQVMPARLRRRVEALRAMTVTAGWGGPSRTDVDPAVLTTVALACRDNERLHFTYTAADGRRTDRHAEPHRLVSLGRRWYLVAYDLTRGDWRNLRVDRLTDPQGTGARFRPRTLPVADAAEFVRTRIDSAPRSYHVEVLVDVPARVARERIGRWSTVEEIDAEHCRVHLVTDSLEWPAMALGTLGADFRVLRPPELTDLLHDWATRFHRASTAPGTRP</sequence>
<dbReference type="InterPro" id="IPR036390">
    <property type="entry name" value="WH_DNA-bd_sf"/>
</dbReference>
<dbReference type="InterPro" id="IPR057727">
    <property type="entry name" value="WCX_dom"/>
</dbReference>
<dbReference type="InterPro" id="IPR028349">
    <property type="entry name" value="PafC-like"/>
</dbReference>
<dbReference type="RefSeq" id="WP_344277886.1">
    <property type="nucleotide sequence ID" value="NZ_BAAAMR010000086.1"/>
</dbReference>
<dbReference type="InterPro" id="IPR051534">
    <property type="entry name" value="CBASS_pafABC_assoc_protein"/>
</dbReference>
<dbReference type="PANTHER" id="PTHR34580:SF3">
    <property type="entry name" value="PROTEIN PAFB"/>
    <property type="match status" value="1"/>
</dbReference>
<comment type="caution">
    <text evidence="5">The sequence shown here is derived from an EMBL/GenBank/DDBJ whole genome shotgun (WGS) entry which is preliminary data.</text>
</comment>
<evidence type="ECO:0000259" key="4">
    <source>
        <dbReference type="PROSITE" id="PS51000"/>
    </source>
</evidence>
<dbReference type="PROSITE" id="PS51000">
    <property type="entry name" value="HTH_DEOR_2"/>
    <property type="match status" value="1"/>
</dbReference>
<dbReference type="InterPro" id="IPR018356">
    <property type="entry name" value="Tscrpt_reg_HTH_DeoR_CS"/>
</dbReference>
<reference evidence="6" key="1">
    <citation type="journal article" date="2019" name="Int. J. Syst. Evol. Microbiol.">
        <title>The Global Catalogue of Microorganisms (GCM) 10K type strain sequencing project: providing services to taxonomists for standard genome sequencing and annotation.</title>
        <authorList>
            <consortium name="The Broad Institute Genomics Platform"/>
            <consortium name="The Broad Institute Genome Sequencing Center for Infectious Disease"/>
            <person name="Wu L."/>
            <person name="Ma J."/>
        </authorList>
    </citation>
    <scope>NUCLEOTIDE SEQUENCE [LARGE SCALE GENOMIC DNA]</scope>
    <source>
        <strain evidence="6">JCM 13850</strain>
    </source>
</reference>
<evidence type="ECO:0000256" key="3">
    <source>
        <dbReference type="ARBA" id="ARBA00023163"/>
    </source>
</evidence>
<proteinExistence type="predicted"/>
<dbReference type="Proteomes" id="UP001501020">
    <property type="component" value="Unassembled WGS sequence"/>
</dbReference>
<dbReference type="PROSITE" id="PS00894">
    <property type="entry name" value="HTH_DEOR_1"/>
    <property type="match status" value="1"/>
</dbReference>
<evidence type="ECO:0000256" key="1">
    <source>
        <dbReference type="ARBA" id="ARBA00023015"/>
    </source>
</evidence>
<evidence type="ECO:0000313" key="6">
    <source>
        <dbReference type="Proteomes" id="UP001501020"/>
    </source>
</evidence>
<dbReference type="InterPro" id="IPR001034">
    <property type="entry name" value="DeoR_HTH"/>
</dbReference>